<gene>
    <name evidence="2" type="ORF">LIN78_09485</name>
</gene>
<dbReference type="Proteomes" id="UP001165395">
    <property type="component" value="Unassembled WGS sequence"/>
</dbReference>
<evidence type="ECO:0000313" key="3">
    <source>
        <dbReference type="Proteomes" id="UP001165395"/>
    </source>
</evidence>
<reference evidence="2" key="1">
    <citation type="submission" date="2021-10" db="EMBL/GenBank/DDBJ databases">
        <title>The complete genome sequence of Leeia sp. TBRC 13508.</title>
        <authorList>
            <person name="Charoenyingcharoen P."/>
            <person name="Yukphan P."/>
        </authorList>
    </citation>
    <scope>NUCLEOTIDE SEQUENCE</scope>
    <source>
        <strain evidence="2">TBRC 13508</strain>
    </source>
</reference>
<dbReference type="PANTHER" id="PTHR33525:SF4">
    <property type="entry name" value="CYCLIC DI-GMP PHOSPHODIESTERASE CDGJ"/>
    <property type="match status" value="1"/>
</dbReference>
<keyword evidence="3" id="KW-1185">Reference proteome</keyword>
<dbReference type="Gene3D" id="1.10.3210.10">
    <property type="entry name" value="Hypothetical protein af1432"/>
    <property type="match status" value="1"/>
</dbReference>
<dbReference type="InterPro" id="IPR052340">
    <property type="entry name" value="RNase_Y/CdgJ"/>
</dbReference>
<sequence length="279" mass="31773">MMLQEPLPNLKSWVLYFENAEIPVLESTKKTLLALNEVSESLTAKTLSEVVLRDPLMTIQVLRNIQKNTTQNITPITTVAHAIMMRGVERFFHEHQPQKTVEETLRLHFEAHTHLTKLIQRAHIGSYLALLWGKIRHDIESDELVIAALLYDLAEIILCLTAPRLTIEIQRVLQATPGKRSAEAQKTVLGVTFQEIQVELAKNWKLPELLLILLNEQEDKINSRAHIVALANRVARHILYSPTDPALPDDYKAIAELTGQSLEQVPEYLVRILTNKQLL</sequence>
<evidence type="ECO:0000313" key="2">
    <source>
        <dbReference type="EMBL" id="MCB6183777.1"/>
    </source>
</evidence>
<dbReference type="Pfam" id="PF08668">
    <property type="entry name" value="HDOD"/>
    <property type="match status" value="1"/>
</dbReference>
<evidence type="ECO:0000259" key="1">
    <source>
        <dbReference type="PROSITE" id="PS51833"/>
    </source>
</evidence>
<dbReference type="RefSeq" id="WP_227180549.1">
    <property type="nucleotide sequence ID" value="NZ_JAJBZT010000004.1"/>
</dbReference>
<dbReference type="PROSITE" id="PS51833">
    <property type="entry name" value="HDOD"/>
    <property type="match status" value="1"/>
</dbReference>
<dbReference type="SUPFAM" id="SSF109604">
    <property type="entry name" value="HD-domain/PDEase-like"/>
    <property type="match status" value="1"/>
</dbReference>
<proteinExistence type="predicted"/>
<organism evidence="2 3">
    <name type="scientific">Leeia speluncae</name>
    <dbReference type="NCBI Taxonomy" id="2884804"/>
    <lineage>
        <taxon>Bacteria</taxon>
        <taxon>Pseudomonadati</taxon>
        <taxon>Pseudomonadota</taxon>
        <taxon>Betaproteobacteria</taxon>
        <taxon>Neisseriales</taxon>
        <taxon>Leeiaceae</taxon>
        <taxon>Leeia</taxon>
    </lineage>
</organism>
<accession>A0ABS8D6K6</accession>
<dbReference type="EMBL" id="JAJBZT010000004">
    <property type="protein sequence ID" value="MCB6183777.1"/>
    <property type="molecule type" value="Genomic_DNA"/>
</dbReference>
<feature type="domain" description="HDOD" evidence="1">
    <location>
        <begin position="22"/>
        <end position="220"/>
    </location>
</feature>
<comment type="caution">
    <text evidence="2">The sequence shown here is derived from an EMBL/GenBank/DDBJ whole genome shotgun (WGS) entry which is preliminary data.</text>
</comment>
<dbReference type="InterPro" id="IPR013976">
    <property type="entry name" value="HDOD"/>
</dbReference>
<protein>
    <submittedName>
        <fullName evidence="2">HDOD domain-containing protein</fullName>
    </submittedName>
</protein>
<dbReference type="PANTHER" id="PTHR33525">
    <property type="match status" value="1"/>
</dbReference>
<name>A0ABS8D6K6_9NEIS</name>